<dbReference type="Proteomes" id="UP000230233">
    <property type="component" value="Chromosome X"/>
</dbReference>
<dbReference type="AlphaFoldDB" id="A0A2G5SNE3"/>
<organism evidence="1 2">
    <name type="scientific">Caenorhabditis nigoni</name>
    <dbReference type="NCBI Taxonomy" id="1611254"/>
    <lineage>
        <taxon>Eukaryota</taxon>
        <taxon>Metazoa</taxon>
        <taxon>Ecdysozoa</taxon>
        <taxon>Nematoda</taxon>
        <taxon>Chromadorea</taxon>
        <taxon>Rhabditida</taxon>
        <taxon>Rhabditina</taxon>
        <taxon>Rhabditomorpha</taxon>
        <taxon>Rhabditoidea</taxon>
        <taxon>Rhabditidae</taxon>
        <taxon>Peloderinae</taxon>
        <taxon>Caenorhabditis</taxon>
    </lineage>
</organism>
<evidence type="ECO:0000313" key="1">
    <source>
        <dbReference type="EMBL" id="PIC16547.1"/>
    </source>
</evidence>
<reference evidence="2" key="1">
    <citation type="submission" date="2017-10" db="EMBL/GenBank/DDBJ databases">
        <title>Rapid genome shrinkage in a self-fertile nematode reveals novel sperm competition proteins.</title>
        <authorList>
            <person name="Yin D."/>
            <person name="Schwarz E.M."/>
            <person name="Thomas C.G."/>
            <person name="Felde R.L."/>
            <person name="Korf I.F."/>
            <person name="Cutter A.D."/>
            <person name="Schartner C.M."/>
            <person name="Ralston E.J."/>
            <person name="Meyer B.J."/>
            <person name="Haag E.S."/>
        </authorList>
    </citation>
    <scope>NUCLEOTIDE SEQUENCE [LARGE SCALE GENOMIC DNA]</scope>
    <source>
        <strain evidence="2">JU1422</strain>
    </source>
</reference>
<protein>
    <submittedName>
        <fullName evidence="1">Uncharacterized protein</fullName>
    </submittedName>
</protein>
<dbReference type="EMBL" id="PDUG01000006">
    <property type="protein sequence ID" value="PIC16547.1"/>
    <property type="molecule type" value="Genomic_DNA"/>
</dbReference>
<comment type="caution">
    <text evidence="1">The sequence shown here is derived from an EMBL/GenBank/DDBJ whole genome shotgun (WGS) entry which is preliminary data.</text>
</comment>
<keyword evidence="2" id="KW-1185">Reference proteome</keyword>
<sequence length="83" mass="9937">MRCRYRRKSYATCTQNHRNHLTLQDPKGPDYHSKPIHLVWTTFLDKEWDLLDELDSSNNDWKVVEDIHEDKIEKKQQPSANDG</sequence>
<accession>A0A2G5SNE3</accession>
<evidence type="ECO:0000313" key="2">
    <source>
        <dbReference type="Proteomes" id="UP000230233"/>
    </source>
</evidence>
<gene>
    <name evidence="1" type="primary">Cnig_chr_X.g23118</name>
    <name evidence="1" type="ORF">B9Z55_023118</name>
</gene>
<proteinExistence type="predicted"/>
<name>A0A2G5SNE3_9PELO</name>